<dbReference type="CDD" id="cd08010">
    <property type="entry name" value="MltG_like"/>
    <property type="match status" value="1"/>
</dbReference>
<comment type="caution">
    <text evidence="9">The sequence shown here is derived from an EMBL/GenBank/DDBJ whole genome shotgun (WGS) entry which is preliminary data.</text>
</comment>
<dbReference type="InterPro" id="IPR003770">
    <property type="entry name" value="MLTG-like"/>
</dbReference>
<evidence type="ECO:0000256" key="4">
    <source>
        <dbReference type="ARBA" id="ARBA00023136"/>
    </source>
</evidence>
<feature type="compositionally biased region" description="Acidic residues" evidence="8">
    <location>
        <begin position="12"/>
        <end position="35"/>
    </location>
</feature>
<feature type="transmembrane region" description="Helical" evidence="7">
    <location>
        <begin position="50"/>
        <end position="69"/>
    </location>
</feature>
<dbReference type="RefSeq" id="WP_194706507.1">
    <property type="nucleotide sequence ID" value="NZ_JADKPN010000004.1"/>
</dbReference>
<comment type="function">
    <text evidence="7">Functions as a peptidoglycan terminase that cleaves nascent peptidoglycan strands endolytically to terminate their elongation.</text>
</comment>
<evidence type="ECO:0000256" key="2">
    <source>
        <dbReference type="ARBA" id="ARBA00022692"/>
    </source>
</evidence>
<comment type="similarity">
    <text evidence="7">Belongs to the transglycosylase MltG family.</text>
</comment>
<feature type="region of interest" description="Disordered" evidence="8">
    <location>
        <begin position="1"/>
        <end position="45"/>
    </location>
</feature>
<keyword evidence="2 7" id="KW-0812">Transmembrane</keyword>
<evidence type="ECO:0000256" key="3">
    <source>
        <dbReference type="ARBA" id="ARBA00022989"/>
    </source>
</evidence>
<evidence type="ECO:0000256" key="7">
    <source>
        <dbReference type="HAMAP-Rule" id="MF_02065"/>
    </source>
</evidence>
<sequence>MSDRDPRYGLDEPPDDAYDDAYDDASEIGDDEEYPPEGGRRKKRGRSIPGCLAALVALALIGGGAYVALTKGAEFIRDQFSTSPDYPGPGKGKVTFEVKSGDTVGAIGRNLKDKGVVQSVDAFMEAAGSSTNIQVGFYQLKKEMKASDAFDILSNPANIIKNTVTIPEGFQVKQIIERLAASTDYPAKAFEKVLDDPTRLGLPDYANGNAEGYLFPSTYDFGPQDKPVDMLKKMVARWQQAADDAGLEEGAAALGHTPGEVMTVASLIEAEGRGDYRGKIARVIYNRLDIDPNPSAGFLQIDASVNYALGRSGSTVITDADKESVADSPYNLYTHKGLPPTPIEAPGDDAIRAALNPEEGPWFFYVTVNLATGETKFTDSYDEFLTFKNEYEQYCETQSDRC</sequence>
<organism evidence="9 10">
    <name type="scientific">Nocardioides islandensis</name>
    <dbReference type="NCBI Taxonomy" id="433663"/>
    <lineage>
        <taxon>Bacteria</taxon>
        <taxon>Bacillati</taxon>
        <taxon>Actinomycetota</taxon>
        <taxon>Actinomycetes</taxon>
        <taxon>Propionibacteriales</taxon>
        <taxon>Nocardioidaceae</taxon>
        <taxon>Nocardioides</taxon>
    </lineage>
</organism>
<comment type="catalytic activity">
    <reaction evidence="7">
        <text>a peptidoglycan chain = a peptidoglycan chain with N-acetyl-1,6-anhydromuramyl-[peptide] at the reducing end + a peptidoglycan chain with N-acetylglucosamine at the non-reducing end.</text>
        <dbReference type="EC" id="4.2.2.29"/>
    </reaction>
</comment>
<feature type="compositionally biased region" description="Basic and acidic residues" evidence="8">
    <location>
        <begin position="1"/>
        <end position="10"/>
    </location>
</feature>
<dbReference type="PANTHER" id="PTHR30518">
    <property type="entry name" value="ENDOLYTIC MUREIN TRANSGLYCOSYLASE"/>
    <property type="match status" value="1"/>
</dbReference>
<evidence type="ECO:0000256" key="5">
    <source>
        <dbReference type="ARBA" id="ARBA00023239"/>
    </source>
</evidence>
<accession>A0A930YE00</accession>
<keyword evidence="5 7" id="KW-0456">Lyase</keyword>
<feature type="site" description="Important for catalytic activity" evidence="7">
    <location>
        <position position="271"/>
    </location>
</feature>
<dbReference type="GO" id="GO:0071555">
    <property type="term" value="P:cell wall organization"/>
    <property type="evidence" value="ECO:0007669"/>
    <property type="project" value="UniProtKB-KW"/>
</dbReference>
<keyword evidence="4 7" id="KW-0472">Membrane</keyword>
<dbReference type="GO" id="GO:0008932">
    <property type="term" value="F:lytic endotransglycosylase activity"/>
    <property type="evidence" value="ECO:0007669"/>
    <property type="project" value="UniProtKB-UniRule"/>
</dbReference>
<keyword evidence="1 7" id="KW-1003">Cell membrane</keyword>
<dbReference type="HAMAP" id="MF_02065">
    <property type="entry name" value="MltG"/>
    <property type="match status" value="1"/>
</dbReference>
<comment type="subcellular location">
    <subcellularLocation>
        <location evidence="7">Cell membrane</location>
        <topology evidence="7">Single-pass membrane protein</topology>
    </subcellularLocation>
</comment>
<keyword evidence="3 7" id="KW-1133">Transmembrane helix</keyword>
<dbReference type="GO" id="GO:0005886">
    <property type="term" value="C:plasma membrane"/>
    <property type="evidence" value="ECO:0007669"/>
    <property type="project" value="UniProtKB-SubCell"/>
</dbReference>
<dbReference type="Proteomes" id="UP000640489">
    <property type="component" value="Unassembled WGS sequence"/>
</dbReference>
<dbReference type="PANTHER" id="PTHR30518:SF2">
    <property type="entry name" value="ENDOLYTIC MUREIN TRANSGLYCOSYLASE"/>
    <property type="match status" value="1"/>
</dbReference>
<proteinExistence type="inferred from homology"/>
<evidence type="ECO:0000256" key="6">
    <source>
        <dbReference type="ARBA" id="ARBA00023316"/>
    </source>
</evidence>
<name>A0A930YE00_9ACTN</name>
<dbReference type="Pfam" id="PF02618">
    <property type="entry name" value="YceG"/>
    <property type="match status" value="1"/>
</dbReference>
<keyword evidence="10" id="KW-1185">Reference proteome</keyword>
<evidence type="ECO:0000313" key="9">
    <source>
        <dbReference type="EMBL" id="MBF4763318.1"/>
    </source>
</evidence>
<evidence type="ECO:0000256" key="1">
    <source>
        <dbReference type="ARBA" id="ARBA00022475"/>
    </source>
</evidence>
<gene>
    <name evidence="7 9" type="primary">mltG</name>
    <name evidence="9" type="ORF">ISU07_09270</name>
</gene>
<dbReference type="Gene3D" id="3.30.1490.480">
    <property type="entry name" value="Endolytic murein transglycosylase"/>
    <property type="match status" value="1"/>
</dbReference>
<reference evidence="9" key="1">
    <citation type="submission" date="2020-11" db="EMBL/GenBank/DDBJ databases">
        <title>Nocardioides sp. nov., isolated from Soil of Cynanchum wilfordii Hemsley rhizosphere.</title>
        <authorList>
            <person name="Lee J.-S."/>
            <person name="Suh M.K."/>
            <person name="Kim J.-S."/>
        </authorList>
    </citation>
    <scope>NUCLEOTIDE SEQUENCE</scope>
    <source>
        <strain evidence="9">KCTC 19275</strain>
    </source>
</reference>
<dbReference type="EC" id="4.2.2.29" evidence="7"/>
<dbReference type="EMBL" id="JADKPN010000004">
    <property type="protein sequence ID" value="MBF4763318.1"/>
    <property type="molecule type" value="Genomic_DNA"/>
</dbReference>
<dbReference type="GO" id="GO:0009252">
    <property type="term" value="P:peptidoglycan biosynthetic process"/>
    <property type="evidence" value="ECO:0007669"/>
    <property type="project" value="UniProtKB-UniRule"/>
</dbReference>
<evidence type="ECO:0000256" key="8">
    <source>
        <dbReference type="SAM" id="MobiDB-lite"/>
    </source>
</evidence>
<keyword evidence="6 7" id="KW-0961">Cell wall biogenesis/degradation</keyword>
<dbReference type="AlphaFoldDB" id="A0A930YE00"/>
<protein>
    <recommendedName>
        <fullName evidence="7">Endolytic murein transglycosylase</fullName>
        <ecNumber evidence="7">4.2.2.29</ecNumber>
    </recommendedName>
    <alternativeName>
        <fullName evidence="7">Peptidoglycan lytic transglycosylase</fullName>
    </alternativeName>
    <alternativeName>
        <fullName evidence="7">Peptidoglycan polymerization terminase</fullName>
    </alternativeName>
</protein>
<evidence type="ECO:0000313" key="10">
    <source>
        <dbReference type="Proteomes" id="UP000640489"/>
    </source>
</evidence>
<dbReference type="NCBIfam" id="TIGR00247">
    <property type="entry name" value="endolytic transglycosylase MltG"/>
    <property type="match status" value="1"/>
</dbReference>